<dbReference type="SUPFAM" id="SSF56317">
    <property type="entry name" value="Carbon-nitrogen hydrolase"/>
    <property type="match status" value="1"/>
</dbReference>
<dbReference type="GO" id="GO:0005737">
    <property type="term" value="C:cytoplasm"/>
    <property type="evidence" value="ECO:0007669"/>
    <property type="project" value="InterPro"/>
</dbReference>
<dbReference type="InterPro" id="IPR014729">
    <property type="entry name" value="Rossmann-like_a/b/a_fold"/>
</dbReference>
<feature type="compositionally biased region" description="Basic and acidic residues" evidence="9">
    <location>
        <begin position="701"/>
        <end position="712"/>
    </location>
</feature>
<sequence>MAQNLVTVATCNLNQWAMDFDGNLARVKESIRVAKAKRAVYRLGPELEICGYGCEDHFLETDTFIHCNQSLAEILASDLTDGILCDIGMPVMHNNARYNCRIFCLNRKIILIRPKLFMADDGNYRETRFFAPWKRRGYEQHTLDRSLAEITGQTLVPFGFAAIAARNTTFGGETCEELWTPNAPHIQMCLSGVEIIGNGSGSHHQLRKLDTRVQYIGAATRKCGGLYLYSNQRGCDGSRLYFDGGSLIACNGDLLAMAPQFSLDEVEVVTATVDLDEIRSYRGAVSSFGQQAAGTELVPFIHVDVWLGHQDLSDMSVQPSAQMEPSYPSAMEECAFGPACWLWDYLRRSGAAGYFLALSGGADSSSVAAIVGTMCQLVADKVRSGDEAVLAEIKRVTKDAAVDHGDPRALASCILHCAYMGTTNSSKETEDRAHRLAQQIGAYHASMRIDEVVSAVVSVFARFISGGRTPSYESQGGTPAEDLALQNIQARVRMVLAYLSAQLLPWVRGRKGFLLVLGSANVDEGLRGYMTKYDCSSADLNPIGSISKLDLKQLLKWTAEKYGYSALKEIESAPPTAELRPLEDGHLAQTDEQDMGMSYEELGVFGKLRKISRCGPYTMFRKLVHIWKHLSPTVVADKVLFFFKQYSINRHKMTTLTPSYHAENYSPDDNRFDLRQFLYNTSWSRQTRTIRAAVARMEEKGVEGAGAEDHQQQQKATKTAGVQLAK</sequence>
<protein>
    <recommendedName>
        <fullName evidence="8">Glutamine-dependent NAD(+) synthetase</fullName>
        <ecNumber evidence="8">6.3.5.1</ecNumber>
    </recommendedName>
    <alternativeName>
        <fullName evidence="8">NAD(+) synthase [glutamine-hydrolyzing]</fullName>
    </alternativeName>
</protein>
<evidence type="ECO:0000256" key="5">
    <source>
        <dbReference type="ARBA" id="ARBA00022840"/>
    </source>
</evidence>
<dbReference type="AlphaFoldDB" id="A0A7S2W193"/>
<keyword evidence="3 8" id="KW-0436">Ligase</keyword>
<comment type="pathway">
    <text evidence="1 8">Cofactor biosynthesis; NAD(+) biosynthesis; NAD(+) from deamido-NAD(+) (L-Gln route): step 1/1.</text>
</comment>
<organism evidence="11">
    <name type="scientific">Rhizochromulina marina</name>
    <dbReference type="NCBI Taxonomy" id="1034831"/>
    <lineage>
        <taxon>Eukaryota</taxon>
        <taxon>Sar</taxon>
        <taxon>Stramenopiles</taxon>
        <taxon>Ochrophyta</taxon>
        <taxon>Dictyochophyceae</taxon>
        <taxon>Rhizochromulinales</taxon>
        <taxon>Rhizochromulina</taxon>
    </lineage>
</organism>
<dbReference type="CDD" id="cd07570">
    <property type="entry name" value="GAT_Gln-NAD-synth"/>
    <property type="match status" value="1"/>
</dbReference>
<dbReference type="InterPro" id="IPR022310">
    <property type="entry name" value="NAD/GMP_synthase"/>
</dbReference>
<dbReference type="GO" id="GO:0009435">
    <property type="term" value="P:NAD+ biosynthetic process"/>
    <property type="evidence" value="ECO:0007669"/>
    <property type="project" value="UniProtKB-UniRule"/>
</dbReference>
<accession>A0A7S2W193</accession>
<dbReference type="GO" id="GO:0005524">
    <property type="term" value="F:ATP binding"/>
    <property type="evidence" value="ECO:0007669"/>
    <property type="project" value="UniProtKB-UniRule"/>
</dbReference>
<dbReference type="HAMAP" id="MF_02090">
    <property type="entry name" value="NadE_glutamine_dep"/>
    <property type="match status" value="1"/>
</dbReference>
<dbReference type="NCBIfam" id="TIGR00552">
    <property type="entry name" value="nadE"/>
    <property type="match status" value="1"/>
</dbReference>
<dbReference type="InterPro" id="IPR003010">
    <property type="entry name" value="C-N_Hydrolase"/>
</dbReference>
<dbReference type="UniPathway" id="UPA00253">
    <property type="reaction ID" value="UER00334"/>
</dbReference>
<evidence type="ECO:0000256" key="6">
    <source>
        <dbReference type="ARBA" id="ARBA00023027"/>
    </source>
</evidence>
<dbReference type="FunFam" id="3.40.50.620:FF:000036">
    <property type="entry name" value="Glutamine-dependent NAD(+) synthetase"/>
    <property type="match status" value="1"/>
</dbReference>
<dbReference type="SUPFAM" id="SSF52402">
    <property type="entry name" value="Adenine nucleotide alpha hydrolases-like"/>
    <property type="match status" value="1"/>
</dbReference>
<dbReference type="FunFam" id="3.60.110.10:FF:000003">
    <property type="entry name" value="Glutamine-dependent NAD(+) synthetase"/>
    <property type="match status" value="1"/>
</dbReference>
<evidence type="ECO:0000256" key="3">
    <source>
        <dbReference type="ARBA" id="ARBA00022598"/>
    </source>
</evidence>
<dbReference type="EC" id="6.3.5.1" evidence="8"/>
<dbReference type="PIRSF" id="PIRSF006630">
    <property type="entry name" value="NADS_GAT"/>
    <property type="match status" value="1"/>
</dbReference>
<gene>
    <name evidence="11" type="ORF">RMAR1173_LOCUS1345</name>
</gene>
<evidence type="ECO:0000256" key="2">
    <source>
        <dbReference type="ARBA" id="ARBA00007145"/>
    </source>
</evidence>
<dbReference type="GO" id="GO:0003952">
    <property type="term" value="F:NAD+ synthase (glutamine-hydrolyzing) activity"/>
    <property type="evidence" value="ECO:0007669"/>
    <property type="project" value="UniProtKB-UniRule"/>
</dbReference>
<dbReference type="Pfam" id="PF02540">
    <property type="entry name" value="NAD_synthase"/>
    <property type="match status" value="1"/>
</dbReference>
<feature type="region of interest" description="Disordered" evidence="9">
    <location>
        <begin position="701"/>
        <end position="726"/>
    </location>
</feature>
<keyword evidence="6 8" id="KW-0520">NAD</keyword>
<name>A0A7S2W193_9STRA</name>
<dbReference type="InterPro" id="IPR036526">
    <property type="entry name" value="C-N_Hydrolase_sf"/>
</dbReference>
<dbReference type="InterPro" id="IPR003694">
    <property type="entry name" value="NAD_synthase"/>
</dbReference>
<keyword evidence="5 8" id="KW-0067">ATP-binding</keyword>
<evidence type="ECO:0000256" key="4">
    <source>
        <dbReference type="ARBA" id="ARBA00022741"/>
    </source>
</evidence>
<evidence type="ECO:0000256" key="1">
    <source>
        <dbReference type="ARBA" id="ARBA00005188"/>
    </source>
</evidence>
<dbReference type="PANTHER" id="PTHR23090">
    <property type="entry name" value="NH 3 /GLUTAMINE-DEPENDENT NAD + SYNTHETASE"/>
    <property type="match status" value="1"/>
</dbReference>
<comment type="similarity">
    <text evidence="2 8">In the C-terminal section; belongs to the NAD synthetase family.</text>
</comment>
<proteinExistence type="inferred from homology"/>
<dbReference type="CDD" id="cd00553">
    <property type="entry name" value="NAD_synthase"/>
    <property type="match status" value="1"/>
</dbReference>
<dbReference type="EMBL" id="HBHJ01002131">
    <property type="protein sequence ID" value="CAD9662326.1"/>
    <property type="molecule type" value="Transcribed_RNA"/>
</dbReference>
<evidence type="ECO:0000256" key="7">
    <source>
        <dbReference type="ARBA" id="ARBA00052340"/>
    </source>
</evidence>
<feature type="domain" description="CN hydrolase" evidence="10">
    <location>
        <begin position="6"/>
        <end position="275"/>
    </location>
</feature>
<dbReference type="GO" id="GO:0004359">
    <property type="term" value="F:glutaminase activity"/>
    <property type="evidence" value="ECO:0007669"/>
    <property type="project" value="InterPro"/>
</dbReference>
<dbReference type="Pfam" id="PF00795">
    <property type="entry name" value="CN_hydrolase"/>
    <property type="match status" value="1"/>
</dbReference>
<dbReference type="PANTHER" id="PTHR23090:SF9">
    <property type="entry name" value="GLUTAMINE-DEPENDENT NAD(+) SYNTHETASE"/>
    <property type="match status" value="1"/>
</dbReference>
<dbReference type="InterPro" id="IPR014445">
    <property type="entry name" value="Gln-dep_NAD_synthase"/>
</dbReference>
<comment type="catalytic activity">
    <reaction evidence="7 8">
        <text>deamido-NAD(+) + L-glutamine + ATP + H2O = L-glutamate + AMP + diphosphate + NAD(+) + H(+)</text>
        <dbReference type="Rhea" id="RHEA:24384"/>
        <dbReference type="ChEBI" id="CHEBI:15377"/>
        <dbReference type="ChEBI" id="CHEBI:15378"/>
        <dbReference type="ChEBI" id="CHEBI:29985"/>
        <dbReference type="ChEBI" id="CHEBI:30616"/>
        <dbReference type="ChEBI" id="CHEBI:33019"/>
        <dbReference type="ChEBI" id="CHEBI:57540"/>
        <dbReference type="ChEBI" id="CHEBI:58359"/>
        <dbReference type="ChEBI" id="CHEBI:58437"/>
        <dbReference type="ChEBI" id="CHEBI:456215"/>
        <dbReference type="EC" id="6.3.5.1"/>
    </reaction>
</comment>
<dbReference type="PROSITE" id="PS50263">
    <property type="entry name" value="CN_HYDROLASE"/>
    <property type="match status" value="1"/>
</dbReference>
<evidence type="ECO:0000256" key="8">
    <source>
        <dbReference type="PIRNR" id="PIRNR006630"/>
    </source>
</evidence>
<evidence type="ECO:0000259" key="10">
    <source>
        <dbReference type="PROSITE" id="PS50263"/>
    </source>
</evidence>
<evidence type="ECO:0000313" key="11">
    <source>
        <dbReference type="EMBL" id="CAD9662326.1"/>
    </source>
</evidence>
<dbReference type="Gene3D" id="3.60.110.10">
    <property type="entry name" value="Carbon-nitrogen hydrolase"/>
    <property type="match status" value="1"/>
</dbReference>
<evidence type="ECO:0000256" key="9">
    <source>
        <dbReference type="SAM" id="MobiDB-lite"/>
    </source>
</evidence>
<dbReference type="Gene3D" id="3.40.50.620">
    <property type="entry name" value="HUPs"/>
    <property type="match status" value="1"/>
</dbReference>
<reference evidence="11" key="1">
    <citation type="submission" date="2021-01" db="EMBL/GenBank/DDBJ databases">
        <authorList>
            <person name="Corre E."/>
            <person name="Pelletier E."/>
            <person name="Niang G."/>
            <person name="Scheremetjew M."/>
            <person name="Finn R."/>
            <person name="Kale V."/>
            <person name="Holt S."/>
            <person name="Cochrane G."/>
            <person name="Meng A."/>
            <person name="Brown T."/>
            <person name="Cohen L."/>
        </authorList>
    </citation>
    <scope>NUCLEOTIDE SEQUENCE</scope>
    <source>
        <strain evidence="11">CCMP1243</strain>
    </source>
</reference>
<keyword evidence="4 8" id="KW-0547">Nucleotide-binding</keyword>